<feature type="transmembrane region" description="Helical" evidence="5">
    <location>
        <begin position="210"/>
        <end position="229"/>
    </location>
</feature>
<evidence type="ECO:0000256" key="2">
    <source>
        <dbReference type="ARBA" id="ARBA00022692"/>
    </source>
</evidence>
<keyword evidence="4 5" id="KW-0472">Membrane</keyword>
<gene>
    <name evidence="7" type="ORF">ABOZ73_06680</name>
</gene>
<evidence type="ECO:0000259" key="6">
    <source>
        <dbReference type="Pfam" id="PF04932"/>
    </source>
</evidence>
<reference evidence="7" key="1">
    <citation type="submission" date="2024-06" db="EMBL/GenBank/DDBJ databases">
        <title>Caulobacter inopinatus, sp. nov.</title>
        <authorList>
            <person name="Donachie S.P."/>
        </authorList>
    </citation>
    <scope>NUCLEOTIDE SEQUENCE</scope>
    <source>
        <strain evidence="7">73W</strain>
    </source>
</reference>
<feature type="transmembrane region" description="Helical" evidence="5">
    <location>
        <begin position="123"/>
        <end position="141"/>
    </location>
</feature>
<feature type="transmembrane region" description="Helical" evidence="5">
    <location>
        <begin position="73"/>
        <end position="91"/>
    </location>
</feature>
<feature type="transmembrane region" description="Helical" evidence="5">
    <location>
        <begin position="97"/>
        <end position="116"/>
    </location>
</feature>
<keyword evidence="7" id="KW-0436">Ligase</keyword>
<dbReference type="EMBL" id="CP158375">
    <property type="protein sequence ID" value="XDO98096.1"/>
    <property type="molecule type" value="Genomic_DNA"/>
</dbReference>
<feature type="transmembrane region" description="Helical" evidence="5">
    <location>
        <begin position="395"/>
        <end position="412"/>
    </location>
</feature>
<name>A0AB39KXG6_9CAUL</name>
<feature type="transmembrane region" description="Helical" evidence="5">
    <location>
        <begin position="30"/>
        <end position="61"/>
    </location>
</feature>
<dbReference type="InterPro" id="IPR051533">
    <property type="entry name" value="WaaL-like"/>
</dbReference>
<feature type="transmembrane region" description="Helical" evidence="5">
    <location>
        <begin position="364"/>
        <end position="383"/>
    </location>
</feature>
<feature type="transmembrane region" description="Helical" evidence="5">
    <location>
        <begin position="336"/>
        <end position="357"/>
    </location>
</feature>
<protein>
    <submittedName>
        <fullName evidence="7">O-antigen ligase family protein</fullName>
    </submittedName>
</protein>
<keyword evidence="3 5" id="KW-1133">Transmembrane helix</keyword>
<evidence type="ECO:0000256" key="5">
    <source>
        <dbReference type="SAM" id="Phobius"/>
    </source>
</evidence>
<dbReference type="InterPro" id="IPR007016">
    <property type="entry name" value="O-antigen_ligase-rel_domated"/>
</dbReference>
<accession>A0AB39KXG6</accession>
<feature type="domain" description="O-antigen ligase-related" evidence="6">
    <location>
        <begin position="197"/>
        <end position="343"/>
    </location>
</feature>
<dbReference type="PANTHER" id="PTHR37422:SF13">
    <property type="entry name" value="LIPOPOLYSACCHARIDE BIOSYNTHESIS PROTEIN PA4999-RELATED"/>
    <property type="match status" value="1"/>
</dbReference>
<sequence length="418" mass="43590">MNNTAHAQEGSWSEDHARPSDWGDVLIGGLALAALTLSWTAILGPLNILLQLAVLGALVWLKPVTVIGAVQRAWPLIAIGVLVCLSTLWSTAPGVSLRYGAQLALTIAIAVTIVAVSPLRTYVRGVFLSTFLILLICIAYGRRGASAEGPVLIGILGSKNAMGVLSQLVLVSGLAVLGDGRQPLWARLPALAGLPAAAFVLATGQSAGGMITAVLGVGLLIGFGALGLLPPRGRAAAAAILVLMLAPLAAAMPILVEEAQTFASDVLHKDAGLTGRDWLWAFADRLIADRPLIGHGFRSTWLGDNSTTLGLLRWAGLTDGKGFHFHDTYREWAVDFGLLGAAAIGLALAASGVRLIIHAVSRPGLAPAFVVSMFLVMAVRAKVENVFMPFQPTTLLLFALAAWGWLASAAPAEDEAPR</sequence>
<evidence type="ECO:0000256" key="1">
    <source>
        <dbReference type="ARBA" id="ARBA00004141"/>
    </source>
</evidence>
<feature type="transmembrane region" description="Helical" evidence="5">
    <location>
        <begin position="184"/>
        <end position="204"/>
    </location>
</feature>
<feature type="transmembrane region" description="Helical" evidence="5">
    <location>
        <begin position="161"/>
        <end position="177"/>
    </location>
</feature>
<dbReference type="GO" id="GO:0016020">
    <property type="term" value="C:membrane"/>
    <property type="evidence" value="ECO:0007669"/>
    <property type="project" value="UniProtKB-SubCell"/>
</dbReference>
<evidence type="ECO:0000256" key="4">
    <source>
        <dbReference type="ARBA" id="ARBA00023136"/>
    </source>
</evidence>
<dbReference type="PANTHER" id="PTHR37422">
    <property type="entry name" value="TEICHURONIC ACID BIOSYNTHESIS PROTEIN TUAE"/>
    <property type="match status" value="1"/>
</dbReference>
<organism evidence="7">
    <name type="scientific">Caulobacter sp. 73W</name>
    <dbReference type="NCBI Taxonomy" id="3161137"/>
    <lineage>
        <taxon>Bacteria</taxon>
        <taxon>Pseudomonadati</taxon>
        <taxon>Pseudomonadota</taxon>
        <taxon>Alphaproteobacteria</taxon>
        <taxon>Caulobacterales</taxon>
        <taxon>Caulobacteraceae</taxon>
        <taxon>Caulobacter</taxon>
    </lineage>
</organism>
<dbReference type="RefSeq" id="WP_369061743.1">
    <property type="nucleotide sequence ID" value="NZ_CP158375.1"/>
</dbReference>
<comment type="subcellular location">
    <subcellularLocation>
        <location evidence="1">Membrane</location>
        <topology evidence="1">Multi-pass membrane protein</topology>
    </subcellularLocation>
</comment>
<evidence type="ECO:0000313" key="7">
    <source>
        <dbReference type="EMBL" id="XDO98096.1"/>
    </source>
</evidence>
<dbReference type="AlphaFoldDB" id="A0AB39KXG6"/>
<keyword evidence="2 5" id="KW-0812">Transmembrane</keyword>
<dbReference type="GO" id="GO:0016874">
    <property type="term" value="F:ligase activity"/>
    <property type="evidence" value="ECO:0007669"/>
    <property type="project" value="UniProtKB-KW"/>
</dbReference>
<evidence type="ECO:0000256" key="3">
    <source>
        <dbReference type="ARBA" id="ARBA00022989"/>
    </source>
</evidence>
<dbReference type="Pfam" id="PF04932">
    <property type="entry name" value="Wzy_C"/>
    <property type="match status" value="1"/>
</dbReference>
<feature type="transmembrane region" description="Helical" evidence="5">
    <location>
        <begin position="236"/>
        <end position="256"/>
    </location>
</feature>
<proteinExistence type="predicted"/>